<comment type="caution">
    <text evidence="2">The sequence shown here is derived from an EMBL/GenBank/DDBJ whole genome shotgun (WGS) entry which is preliminary data.</text>
</comment>
<name>A0A839DTG0_9PSEU</name>
<feature type="region of interest" description="Disordered" evidence="1">
    <location>
        <begin position="56"/>
        <end position="252"/>
    </location>
</feature>
<keyword evidence="3" id="KW-1185">Reference proteome</keyword>
<feature type="compositionally biased region" description="Basic and acidic residues" evidence="1">
    <location>
        <begin position="167"/>
        <end position="194"/>
    </location>
</feature>
<dbReference type="Proteomes" id="UP000569329">
    <property type="component" value="Unassembled WGS sequence"/>
</dbReference>
<dbReference type="AlphaFoldDB" id="A0A839DTG0"/>
<organism evidence="2 3">
    <name type="scientific">Halosaccharopolyspora lacisalsi</name>
    <dbReference type="NCBI Taxonomy" id="1000566"/>
    <lineage>
        <taxon>Bacteria</taxon>
        <taxon>Bacillati</taxon>
        <taxon>Actinomycetota</taxon>
        <taxon>Actinomycetes</taxon>
        <taxon>Pseudonocardiales</taxon>
        <taxon>Pseudonocardiaceae</taxon>
        <taxon>Halosaccharopolyspora</taxon>
    </lineage>
</organism>
<protein>
    <submittedName>
        <fullName evidence="2">Uncharacterized protein</fullName>
    </submittedName>
</protein>
<feature type="compositionally biased region" description="Low complexity" evidence="1">
    <location>
        <begin position="111"/>
        <end position="141"/>
    </location>
</feature>
<dbReference type="EMBL" id="JACGWZ010000001">
    <property type="protein sequence ID" value="MBA8824039.1"/>
    <property type="molecule type" value="Genomic_DNA"/>
</dbReference>
<feature type="compositionally biased region" description="Low complexity" evidence="1">
    <location>
        <begin position="58"/>
        <end position="67"/>
    </location>
</feature>
<evidence type="ECO:0000313" key="3">
    <source>
        <dbReference type="Proteomes" id="UP000569329"/>
    </source>
</evidence>
<evidence type="ECO:0000256" key="1">
    <source>
        <dbReference type="SAM" id="MobiDB-lite"/>
    </source>
</evidence>
<proteinExistence type="predicted"/>
<gene>
    <name evidence="2" type="ORF">FHX42_001368</name>
</gene>
<sequence length="252" mass="27245">MGKIERSRRIGLATEAPGQPPITSRLRWWGWGVVVGSGSDALLPRSCPGCRVHPAPPGAAAATTPPGVHSTHRRRAVGTVTGERRRQASPGAPAGQHEHDRGAHGTVLHPRTPSTSRTRRTSGISGSASSHSSSGTNRRGTASTINPDRNHPATPHHMRHAPSTPRKAREREPTRATRMEQRHRPGRRNGEPKRYPRAGSAARCCRRWFPRNRPSPPDETGSVEQHRSAPASVPPGSSRGSARLTWARGPSR</sequence>
<accession>A0A839DTG0</accession>
<evidence type="ECO:0000313" key="2">
    <source>
        <dbReference type="EMBL" id="MBA8824039.1"/>
    </source>
</evidence>
<reference evidence="2 3" key="1">
    <citation type="submission" date="2020-07" db="EMBL/GenBank/DDBJ databases">
        <title>Sequencing the genomes of 1000 actinobacteria strains.</title>
        <authorList>
            <person name="Klenk H.-P."/>
        </authorList>
    </citation>
    <scope>NUCLEOTIDE SEQUENCE [LARGE SCALE GENOMIC DNA]</scope>
    <source>
        <strain evidence="2 3">DSM 45975</strain>
    </source>
</reference>